<dbReference type="SMART" id="SM00406">
    <property type="entry name" value="IGv"/>
    <property type="match status" value="2"/>
</dbReference>
<keyword evidence="7" id="KW-0325">Glycoprotein</keyword>
<dbReference type="GO" id="GO:0002376">
    <property type="term" value="P:immune system process"/>
    <property type="evidence" value="ECO:0007669"/>
    <property type="project" value="UniProtKB-KW"/>
</dbReference>
<evidence type="ECO:0000256" key="7">
    <source>
        <dbReference type="ARBA" id="ARBA00023180"/>
    </source>
</evidence>
<dbReference type="Pfam" id="PF07686">
    <property type="entry name" value="V-set"/>
    <property type="match status" value="2"/>
</dbReference>
<evidence type="ECO:0000256" key="2">
    <source>
        <dbReference type="ARBA" id="ARBA00022475"/>
    </source>
</evidence>
<feature type="domain" description="Ig-like" evidence="10">
    <location>
        <begin position="26"/>
        <end position="104"/>
    </location>
</feature>
<reference evidence="11 12" key="1">
    <citation type="submission" date="2020-10" db="EMBL/GenBank/DDBJ databases">
        <title>Pygocentrus nattereri (red-bellied piranha) genome, fPygNat1, primary haplotype.</title>
        <authorList>
            <person name="Myers G."/>
            <person name="Meyer A."/>
            <person name="Karagic N."/>
            <person name="Pippel M."/>
            <person name="Winkler S."/>
            <person name="Tracey A."/>
            <person name="Wood J."/>
            <person name="Formenti G."/>
            <person name="Howe K."/>
            <person name="Fedrigo O."/>
            <person name="Jarvis E.D."/>
        </authorList>
    </citation>
    <scope>NUCLEOTIDE SEQUENCE [LARGE SCALE GENOMIC DNA]</scope>
</reference>
<dbReference type="PANTHER" id="PTHR19433:SF133">
    <property type="entry name" value="IMMUNE-TYPE RECEPTOR 5 PRECURSOR-RELATED"/>
    <property type="match status" value="1"/>
</dbReference>
<dbReference type="InterPro" id="IPR036179">
    <property type="entry name" value="Ig-like_dom_sf"/>
</dbReference>
<feature type="signal peptide" evidence="9">
    <location>
        <begin position="1"/>
        <end position="16"/>
    </location>
</feature>
<reference evidence="11" key="2">
    <citation type="submission" date="2025-08" db="UniProtKB">
        <authorList>
            <consortium name="Ensembl"/>
        </authorList>
    </citation>
    <scope>IDENTIFICATION</scope>
</reference>
<dbReference type="Proteomes" id="UP001501920">
    <property type="component" value="Chromosome 2"/>
</dbReference>
<dbReference type="PANTHER" id="PTHR19433">
    <property type="entry name" value="T-CELL RECEPTOR ALPHA CHAIN V REGION-RELATED"/>
    <property type="match status" value="1"/>
</dbReference>
<dbReference type="OMA" id="ENNSWIV"/>
<dbReference type="SMART" id="SM00409">
    <property type="entry name" value="IG"/>
    <property type="match status" value="2"/>
</dbReference>
<keyword evidence="2" id="KW-1003">Cell membrane</keyword>
<dbReference type="InterPro" id="IPR052051">
    <property type="entry name" value="TCR_complex_component"/>
</dbReference>
<dbReference type="InterPro" id="IPR013783">
    <property type="entry name" value="Ig-like_fold"/>
</dbReference>
<dbReference type="PROSITE" id="PS50835">
    <property type="entry name" value="IG_LIKE"/>
    <property type="match status" value="2"/>
</dbReference>
<feature type="transmembrane region" description="Helical" evidence="8">
    <location>
        <begin position="242"/>
        <end position="266"/>
    </location>
</feature>
<feature type="chain" id="PRO_5043702822" description="Ig-like domain-containing protein" evidence="9">
    <location>
        <begin position="17"/>
        <end position="310"/>
    </location>
</feature>
<feature type="domain" description="Ig-like" evidence="10">
    <location>
        <begin position="125"/>
        <end position="235"/>
    </location>
</feature>
<evidence type="ECO:0000313" key="11">
    <source>
        <dbReference type="Ensembl" id="ENSPNAP00000033861.2"/>
    </source>
</evidence>
<keyword evidence="4" id="KW-0391">Immunity</keyword>
<keyword evidence="12" id="KW-1185">Reference proteome</keyword>
<keyword evidence="3 9" id="KW-0732">Signal</keyword>
<evidence type="ECO:0000256" key="4">
    <source>
        <dbReference type="ARBA" id="ARBA00022859"/>
    </source>
</evidence>
<reference evidence="11" key="3">
    <citation type="submission" date="2025-09" db="UniProtKB">
        <authorList>
            <consortium name="Ensembl"/>
        </authorList>
    </citation>
    <scope>IDENTIFICATION</scope>
</reference>
<dbReference type="CDD" id="cd00099">
    <property type="entry name" value="IgV"/>
    <property type="match status" value="2"/>
</dbReference>
<dbReference type="InterPro" id="IPR013106">
    <property type="entry name" value="Ig_V-set"/>
</dbReference>
<dbReference type="Gene3D" id="2.60.40.10">
    <property type="entry name" value="Immunoglobulins"/>
    <property type="match status" value="2"/>
</dbReference>
<dbReference type="AlphaFoldDB" id="A0A3B4EF63"/>
<evidence type="ECO:0000256" key="5">
    <source>
        <dbReference type="ARBA" id="ARBA00023136"/>
    </source>
</evidence>
<evidence type="ECO:0000256" key="6">
    <source>
        <dbReference type="ARBA" id="ARBA00023157"/>
    </source>
</evidence>
<accession>A0A3B4EF63</accession>
<evidence type="ECO:0000313" key="12">
    <source>
        <dbReference type="Proteomes" id="UP001501920"/>
    </source>
</evidence>
<dbReference type="GO" id="GO:0009617">
    <property type="term" value="P:response to bacterium"/>
    <property type="evidence" value="ECO:0007669"/>
    <property type="project" value="TreeGrafter"/>
</dbReference>
<organism evidence="11 12">
    <name type="scientific">Pygocentrus nattereri</name>
    <name type="common">Red-bellied piranha</name>
    <dbReference type="NCBI Taxonomy" id="42514"/>
    <lineage>
        <taxon>Eukaryota</taxon>
        <taxon>Metazoa</taxon>
        <taxon>Chordata</taxon>
        <taxon>Craniata</taxon>
        <taxon>Vertebrata</taxon>
        <taxon>Euteleostomi</taxon>
        <taxon>Actinopterygii</taxon>
        <taxon>Neopterygii</taxon>
        <taxon>Teleostei</taxon>
        <taxon>Ostariophysi</taxon>
        <taxon>Characiformes</taxon>
        <taxon>Characoidei</taxon>
        <taxon>Pygocentrus</taxon>
    </lineage>
</organism>
<keyword evidence="8" id="KW-0812">Transmembrane</keyword>
<keyword evidence="8" id="KW-1133">Transmembrane helix</keyword>
<evidence type="ECO:0000256" key="9">
    <source>
        <dbReference type="SAM" id="SignalP"/>
    </source>
</evidence>
<proteinExistence type="predicted"/>
<dbReference type="InterPro" id="IPR003599">
    <property type="entry name" value="Ig_sub"/>
</dbReference>
<dbReference type="GO" id="GO:0005886">
    <property type="term" value="C:plasma membrane"/>
    <property type="evidence" value="ECO:0007669"/>
    <property type="project" value="UniProtKB-SubCell"/>
</dbReference>
<dbReference type="GeneTree" id="ENSGT01030000234530"/>
<dbReference type="InterPro" id="IPR007110">
    <property type="entry name" value="Ig-like_dom"/>
</dbReference>
<dbReference type="STRING" id="42514.ENSPNAP00000033861"/>
<dbReference type="Ensembl" id="ENSPNAT00000038160.2">
    <property type="protein sequence ID" value="ENSPNAP00000033861.2"/>
    <property type="gene ID" value="ENSPNAG00000022711.2"/>
</dbReference>
<protein>
    <recommendedName>
        <fullName evidence="10">Ig-like domain-containing protein</fullName>
    </recommendedName>
</protein>
<name>A0A3B4EF63_PYGNA</name>
<evidence type="ECO:0000259" key="10">
    <source>
        <dbReference type="PROSITE" id="PS50835"/>
    </source>
</evidence>
<sequence length="310" mass="34464">MITLLTTLCLFTTVNTEMSELHVRTVRSGSNVTIKCDQNMDNDNKKYLSWYKQSSGKVPEYVVRSFQGIRYASGSNDGRFTVDKETFDLTINAKNEEDAGLYFCGKVKANVVEFGSGTHLLYQGEKIHHPVTEMVIKTGDSATLQCSVQSLNSNCSGDHSVYWFRHGSGESHPGIIYTHGNRSDECEKSSETDSPTQSCVYKLPKRNLSLSDAGTYYCAVAACGRIVFGNQTKVNVQENNSWIVITLTILNVIFAIVIILLIGVLLKNHRNGTFNSHLSYTDQAEDTKVLNYAALNFAMKPSSSRPPRIQ</sequence>
<evidence type="ECO:0000256" key="8">
    <source>
        <dbReference type="SAM" id="Phobius"/>
    </source>
</evidence>
<keyword evidence="5 8" id="KW-0472">Membrane</keyword>
<comment type="subcellular location">
    <subcellularLocation>
        <location evidence="1">Cell membrane</location>
    </subcellularLocation>
</comment>
<dbReference type="SUPFAM" id="SSF48726">
    <property type="entry name" value="Immunoglobulin"/>
    <property type="match status" value="2"/>
</dbReference>
<evidence type="ECO:0000256" key="3">
    <source>
        <dbReference type="ARBA" id="ARBA00022729"/>
    </source>
</evidence>
<evidence type="ECO:0000256" key="1">
    <source>
        <dbReference type="ARBA" id="ARBA00004236"/>
    </source>
</evidence>
<keyword evidence="6" id="KW-1015">Disulfide bond</keyword>